<comment type="similarity">
    <text evidence="3 9">Belongs to the glycosyl hydrolase 47 family.</text>
</comment>
<reference evidence="13" key="1">
    <citation type="journal article" date="2013" name="Genome Announc.">
        <title>Draft genome sequence of the grapevine dieback fungus Eutypa lata UCR-EL1.</title>
        <authorList>
            <person name="Blanco-Ulate B."/>
            <person name="Rolshausen P.E."/>
            <person name="Cantu D."/>
        </authorList>
    </citation>
    <scope>NUCLEOTIDE SEQUENCE [LARGE SCALE GENOMIC DNA]</scope>
    <source>
        <strain evidence="13">UCR-EL1</strain>
    </source>
</reference>
<dbReference type="STRING" id="1287681.M7T7G9"/>
<feature type="disulfide bond" evidence="8">
    <location>
        <begin position="666"/>
        <end position="695"/>
    </location>
</feature>
<evidence type="ECO:0000256" key="5">
    <source>
        <dbReference type="ARBA" id="ARBA00023157"/>
    </source>
</evidence>
<keyword evidence="11" id="KW-0732">Signal</keyword>
<evidence type="ECO:0000256" key="2">
    <source>
        <dbReference type="ARBA" id="ARBA00004922"/>
    </source>
</evidence>
<evidence type="ECO:0000256" key="7">
    <source>
        <dbReference type="PIRSR" id="PIRSR601382-2"/>
    </source>
</evidence>
<sequence length="1068" mass="117499">MLHIRRYRYFVLTTAIILFLLYRVSQNSDPWDSFTGTLSTKPLNSYTGGGATDYTSTFDESETIEKIKKPIYGNNDAGGSSTKDEGAAAERELNKIKIPELKGNDDTSDDSPGRGSQPPTKPALDEEEADEGDEDEDEDDADDADAVAPITTPAPVIDIPDRKINPGNKNAGGIIGGPLEQATELSTKTTTYWKKVPEHFPVPTESIIPLPTGKPEKIPTIQYNFKKESAEAREKRLTRLRKVEAEAKRAWSGYKKYAWMHDELSPVSKKFRDPFCGWAATLVDSLDTLWIMGMKDEFEDAVQAVGEIDFTTSPRSEIPVFETTIRYLGGLLAAYDVSGGKAGGYSILLDKAVELAEILMGVFDTPNRMPVLYYNWKPSIASRPKRASAGSNLAELGSLSMEFTRLAQLTRDDKYYDAVARITDALYDWQERGTSVPGIFPDRVDASGCNKTAEAEIASQKAAELAESQEILDGSSESRIKTPDDKTGTGSSYQGPGHDQGPASGSKQSESDSVKLGTPLDKRSDTAGGRPFDESSTTPTQTMDDDEYSSAPKQLSAPYQPRTEGLAECVPQGLTASHYGLEGYSMGGGQDSTYEYFPKQYLLLGGLEPKYRIMHEKTVEAVKKWLLFRPMVPQEDRDILFSAKIQTKGSPETDALTDFEVAHLTCFVGGMFGMGGRIFDRPGDVEIAKRLTDGCVWAYESMPSGVMPEGAAAVPCASVSDCAWNETLWWRYLDPLADTRDAQLEDYHARQEELRALRTQEERKDKQLTVEAEERVAVGTYGESKSKASKEHIAGSGDAGWGSEAAAAKDDAVGSGKGVTAAADDYDESHGATDSSTSKLRDGRLTGRSLSTDDDSDEKRSAESGDRVEKRVPPPPAEKNADRARLGAVPAAGGNAFAPTKTTSFKDALEMSEGSGSTTERDSDQVPLRVDPIVDDPARPQSHKEYVQSRIETERIPPGFSSVNFHGYILRPEAIESVWYMYRITGDPIWQDKGWKMFEAIIRHTQTEIGHSAIDNVLSPNPSKTNEMESFWLAETLKYFYLLYSTPDVMSLDEWVLNTEAHFFKRPT</sequence>
<feature type="compositionally biased region" description="Basic and acidic residues" evidence="10">
    <location>
        <begin position="784"/>
        <end position="793"/>
    </location>
</feature>
<evidence type="ECO:0000313" key="12">
    <source>
        <dbReference type="EMBL" id="EMR65756.1"/>
    </source>
</evidence>
<dbReference type="PANTHER" id="PTHR11742">
    <property type="entry name" value="MANNOSYL-OLIGOSACCHARIDE ALPHA-1,2-MANNOSIDASE-RELATED"/>
    <property type="match status" value="1"/>
</dbReference>
<feature type="signal peptide" evidence="11">
    <location>
        <begin position="1"/>
        <end position="26"/>
    </location>
</feature>
<feature type="active site" evidence="6">
    <location>
        <position position="591"/>
    </location>
</feature>
<evidence type="ECO:0000313" key="13">
    <source>
        <dbReference type="Proteomes" id="UP000012174"/>
    </source>
</evidence>
<feature type="active site" evidence="6">
    <location>
        <position position="973"/>
    </location>
</feature>
<dbReference type="Pfam" id="PF01532">
    <property type="entry name" value="Glyco_hydro_47"/>
    <property type="match status" value="1"/>
</dbReference>
<evidence type="ECO:0000256" key="3">
    <source>
        <dbReference type="ARBA" id="ARBA00007658"/>
    </source>
</evidence>
<keyword evidence="9" id="KW-0326">Glycosidase</keyword>
<keyword evidence="13" id="KW-1185">Reference proteome</keyword>
<evidence type="ECO:0000256" key="8">
    <source>
        <dbReference type="PIRSR" id="PIRSR601382-3"/>
    </source>
</evidence>
<evidence type="ECO:0000256" key="10">
    <source>
        <dbReference type="SAM" id="MobiDB-lite"/>
    </source>
</evidence>
<accession>M7T7G9</accession>
<dbReference type="Proteomes" id="UP000012174">
    <property type="component" value="Unassembled WGS sequence"/>
</dbReference>
<dbReference type="GO" id="GO:0004571">
    <property type="term" value="F:mannosyl-oligosaccharide 1,2-alpha-mannosidase activity"/>
    <property type="evidence" value="ECO:0007669"/>
    <property type="project" value="InterPro"/>
</dbReference>
<gene>
    <name evidence="12" type="ORF">UCREL1_7270</name>
</gene>
<feature type="chain" id="PRO_5004085342" description="alpha-1,2-Mannosidase" evidence="11">
    <location>
        <begin position="27"/>
        <end position="1068"/>
    </location>
</feature>
<feature type="compositionally biased region" description="Basic and acidic residues" evidence="10">
    <location>
        <begin position="93"/>
        <end position="105"/>
    </location>
</feature>
<dbReference type="EC" id="3.2.1.-" evidence="9"/>
<keyword evidence="4 9" id="KW-0378">Hydrolase</keyword>
<feature type="active site" description="Proton donor" evidence="6">
    <location>
        <position position="322"/>
    </location>
</feature>
<feature type="active site" description="Proton donor" evidence="6">
    <location>
        <position position="709"/>
    </location>
</feature>
<dbReference type="KEGG" id="ela:UCREL1_7270"/>
<dbReference type="GO" id="GO:0016020">
    <property type="term" value="C:membrane"/>
    <property type="evidence" value="ECO:0007669"/>
    <property type="project" value="InterPro"/>
</dbReference>
<dbReference type="UniPathway" id="UPA00378"/>
<evidence type="ECO:0000256" key="6">
    <source>
        <dbReference type="PIRSR" id="PIRSR601382-1"/>
    </source>
</evidence>
<dbReference type="GO" id="GO:0036503">
    <property type="term" value="P:ERAD pathway"/>
    <property type="evidence" value="ECO:0007669"/>
    <property type="project" value="UniProtKB-ARBA"/>
</dbReference>
<dbReference type="GO" id="GO:0005509">
    <property type="term" value="F:calcium ion binding"/>
    <property type="evidence" value="ECO:0007669"/>
    <property type="project" value="InterPro"/>
</dbReference>
<dbReference type="eggNOG" id="KOG2204">
    <property type="taxonomic scope" value="Eukaryota"/>
</dbReference>
<feature type="compositionally biased region" description="Acidic residues" evidence="10">
    <location>
        <begin position="125"/>
        <end position="145"/>
    </location>
</feature>
<feature type="compositionally biased region" description="Basic and acidic residues" evidence="10">
    <location>
        <begin position="476"/>
        <end position="487"/>
    </location>
</feature>
<dbReference type="PRINTS" id="PR00747">
    <property type="entry name" value="GLYHDRLASE47"/>
</dbReference>
<organism evidence="12 13">
    <name type="scientific">Eutypa lata (strain UCR-EL1)</name>
    <name type="common">Grapevine dieback disease fungus</name>
    <name type="synonym">Eutypa armeniacae</name>
    <dbReference type="NCBI Taxonomy" id="1287681"/>
    <lineage>
        <taxon>Eukaryota</taxon>
        <taxon>Fungi</taxon>
        <taxon>Dikarya</taxon>
        <taxon>Ascomycota</taxon>
        <taxon>Pezizomycotina</taxon>
        <taxon>Sordariomycetes</taxon>
        <taxon>Xylariomycetidae</taxon>
        <taxon>Xylariales</taxon>
        <taxon>Diatrypaceae</taxon>
        <taxon>Eutypa</taxon>
    </lineage>
</organism>
<feature type="region of interest" description="Disordered" evidence="10">
    <location>
        <begin position="781"/>
        <end position="942"/>
    </location>
</feature>
<dbReference type="InterPro" id="IPR012341">
    <property type="entry name" value="6hp_glycosidase-like_sf"/>
</dbReference>
<dbReference type="AlphaFoldDB" id="M7T7G9"/>
<dbReference type="GO" id="GO:0005783">
    <property type="term" value="C:endoplasmic reticulum"/>
    <property type="evidence" value="ECO:0007669"/>
    <property type="project" value="TreeGrafter"/>
</dbReference>
<keyword evidence="7" id="KW-0106">Calcium</keyword>
<protein>
    <recommendedName>
        <fullName evidence="9">alpha-1,2-Mannosidase</fullName>
        <ecNumber evidence="9">3.2.1.-</ecNumber>
    </recommendedName>
</protein>
<comment type="cofactor">
    <cofactor evidence="1 7">
        <name>Ca(2+)</name>
        <dbReference type="ChEBI" id="CHEBI:29108"/>
    </cofactor>
</comment>
<feature type="region of interest" description="Disordered" evidence="10">
    <location>
        <begin position="69"/>
        <end position="88"/>
    </location>
</feature>
<dbReference type="InterPro" id="IPR050749">
    <property type="entry name" value="Glycosyl_Hydrolase_47"/>
</dbReference>
<keyword evidence="7" id="KW-0479">Metal-binding</keyword>
<evidence type="ECO:0000256" key="1">
    <source>
        <dbReference type="ARBA" id="ARBA00001913"/>
    </source>
</evidence>
<name>M7T7G9_EUTLA</name>
<dbReference type="OMA" id="WDCVPQG"/>
<dbReference type="Gene3D" id="1.50.10.10">
    <property type="match status" value="3"/>
</dbReference>
<dbReference type="HOGENOM" id="CLU_003818_1_0_1"/>
<dbReference type="SUPFAM" id="SSF48225">
    <property type="entry name" value="Seven-hairpin glycosidases"/>
    <property type="match status" value="1"/>
</dbReference>
<comment type="pathway">
    <text evidence="2">Protein modification; protein glycosylation.</text>
</comment>
<feature type="compositionally biased region" description="Basic and acidic residues" evidence="10">
    <location>
        <begin position="857"/>
        <end position="872"/>
    </location>
</feature>
<dbReference type="EMBL" id="KB706795">
    <property type="protein sequence ID" value="EMR65756.1"/>
    <property type="molecule type" value="Genomic_DNA"/>
</dbReference>
<feature type="region of interest" description="Disordered" evidence="10">
    <location>
        <begin position="460"/>
        <end position="563"/>
    </location>
</feature>
<dbReference type="PANTHER" id="PTHR11742:SF103">
    <property type="entry name" value="ENDOPLASMIC RETICULUM MANNOSIDASE MNL2-RELATED"/>
    <property type="match status" value="1"/>
</dbReference>
<dbReference type="InterPro" id="IPR036026">
    <property type="entry name" value="Seven-hairpin_glycosidases"/>
</dbReference>
<evidence type="ECO:0000256" key="4">
    <source>
        <dbReference type="ARBA" id="ARBA00022801"/>
    </source>
</evidence>
<proteinExistence type="inferred from homology"/>
<evidence type="ECO:0000256" key="9">
    <source>
        <dbReference type="RuleBase" id="RU361193"/>
    </source>
</evidence>
<dbReference type="GO" id="GO:0005975">
    <property type="term" value="P:carbohydrate metabolic process"/>
    <property type="evidence" value="ECO:0007669"/>
    <property type="project" value="InterPro"/>
</dbReference>
<feature type="region of interest" description="Disordered" evidence="10">
    <location>
        <begin position="93"/>
        <end position="164"/>
    </location>
</feature>
<evidence type="ECO:0000256" key="11">
    <source>
        <dbReference type="SAM" id="SignalP"/>
    </source>
</evidence>
<dbReference type="OrthoDB" id="8118055at2759"/>
<feature type="binding site" evidence="7">
    <location>
        <position position="1059"/>
    </location>
    <ligand>
        <name>Ca(2+)</name>
        <dbReference type="ChEBI" id="CHEBI:29108"/>
    </ligand>
</feature>
<dbReference type="InterPro" id="IPR001382">
    <property type="entry name" value="Glyco_hydro_47"/>
</dbReference>
<keyword evidence="5 8" id="KW-1015">Disulfide bond</keyword>